<gene>
    <name evidence="1" type="ORF">ACI1P1_01470</name>
</gene>
<dbReference type="Proteomes" id="UP001631969">
    <property type="component" value="Unassembled WGS sequence"/>
</dbReference>
<name>A0ACC7NQL9_9BACL</name>
<evidence type="ECO:0000313" key="2">
    <source>
        <dbReference type="Proteomes" id="UP001631969"/>
    </source>
</evidence>
<evidence type="ECO:0000313" key="1">
    <source>
        <dbReference type="EMBL" id="MFM9326959.1"/>
    </source>
</evidence>
<protein>
    <submittedName>
        <fullName evidence="1">Uncharacterized protein</fullName>
    </submittedName>
</protein>
<proteinExistence type="predicted"/>
<keyword evidence="2" id="KW-1185">Reference proteome</keyword>
<comment type="caution">
    <text evidence="1">The sequence shown here is derived from an EMBL/GenBank/DDBJ whole genome shotgun (WGS) entry which is preliminary data.</text>
</comment>
<dbReference type="EMBL" id="JBJURJ010000001">
    <property type="protein sequence ID" value="MFM9326959.1"/>
    <property type="molecule type" value="Genomic_DNA"/>
</dbReference>
<organism evidence="1 2">
    <name type="scientific">Paenibacillus mesotrionivorans</name>
    <dbReference type="NCBI Taxonomy" id="3160968"/>
    <lineage>
        <taxon>Bacteria</taxon>
        <taxon>Bacillati</taxon>
        <taxon>Bacillota</taxon>
        <taxon>Bacilli</taxon>
        <taxon>Bacillales</taxon>
        <taxon>Paenibacillaceae</taxon>
        <taxon>Paenibacillus</taxon>
    </lineage>
</organism>
<reference evidence="1" key="1">
    <citation type="submission" date="2024-12" db="EMBL/GenBank/DDBJ databases">
        <authorList>
            <person name="Wu N."/>
        </authorList>
    </citation>
    <scope>NUCLEOTIDE SEQUENCE</scope>
    <source>
        <strain evidence="1">P15</strain>
    </source>
</reference>
<sequence length="170" mass="18619">MKLAARLAAALLVSLGIAWGLSWLPQGSSQADPVFQPGGAGYLTETNLVDALASVPLDLEIASANLQHGVLSVDLFLPKGVSGERFVYHDLYGLCSFSWNSTANVNHLLVRVLQQNAGDRHSKELLLAMEAKRSQWNREVLPAESPVALFKSELEKQGNFSYTPLWMKQN</sequence>
<accession>A0ACC7NQL9</accession>